<sequence length="216" mass="24043">MARTRGFDRPLTTNQLASWIGNALATAWFYGVVAWVLLRDRRHCNERVVAIMVIPHVLCVLVGLCCWLFMETHNPTKASCFGSCLGDTPRWTKKRYCREHKASIEGLDHFCTWLNVSVGRQNYVPFYLLSMAGTVQYALHTAICVFIIVSCRRAIALGTLVVIGACGLLGFGILLAYAALFGFHTYLAFLGIGTYDWIIDQRKAPATEMTGRVGDG</sequence>
<feature type="transmembrane region" description="Helical" evidence="5">
    <location>
        <begin position="49"/>
        <end position="70"/>
    </location>
</feature>
<dbReference type="EMBL" id="HBIW01022088">
    <property type="protein sequence ID" value="CAE0703620.1"/>
    <property type="molecule type" value="Transcribed_RNA"/>
</dbReference>
<evidence type="ECO:0000313" key="9">
    <source>
        <dbReference type="Proteomes" id="UP000789595"/>
    </source>
</evidence>
<feature type="transmembrane region" description="Helical" evidence="5">
    <location>
        <begin position="126"/>
        <end position="148"/>
    </location>
</feature>
<reference evidence="8" key="2">
    <citation type="submission" date="2021-11" db="EMBL/GenBank/DDBJ databases">
        <authorList>
            <consortium name="Genoscope - CEA"/>
            <person name="William W."/>
        </authorList>
    </citation>
    <scope>NUCLEOTIDE SEQUENCE</scope>
</reference>
<keyword evidence="4 5" id="KW-0472">Membrane</keyword>
<keyword evidence="5" id="KW-0808">Transferase</keyword>
<evidence type="ECO:0000259" key="6">
    <source>
        <dbReference type="Pfam" id="PF01529"/>
    </source>
</evidence>
<keyword evidence="3 5" id="KW-1133">Transmembrane helix</keyword>
<organism evidence="7">
    <name type="scientific">Pelagomonas calceolata</name>
    <dbReference type="NCBI Taxonomy" id="35677"/>
    <lineage>
        <taxon>Eukaryota</taxon>
        <taxon>Sar</taxon>
        <taxon>Stramenopiles</taxon>
        <taxon>Ochrophyta</taxon>
        <taxon>Pelagophyceae</taxon>
        <taxon>Pelagomonadales</taxon>
        <taxon>Pelagomonadaceae</taxon>
        <taxon>Pelagomonas</taxon>
    </lineage>
</organism>
<dbReference type="AlphaFoldDB" id="A0A7S4ECK7"/>
<evidence type="ECO:0000313" key="8">
    <source>
        <dbReference type="EMBL" id="CAH0366693.1"/>
    </source>
</evidence>
<comment type="subcellular location">
    <subcellularLocation>
        <location evidence="1">Membrane</location>
        <topology evidence="1">Multi-pass membrane protein</topology>
    </subcellularLocation>
</comment>
<name>A0A7S4ECK7_9STRA</name>
<evidence type="ECO:0000256" key="3">
    <source>
        <dbReference type="ARBA" id="ARBA00022989"/>
    </source>
</evidence>
<evidence type="ECO:0000256" key="2">
    <source>
        <dbReference type="ARBA" id="ARBA00022692"/>
    </source>
</evidence>
<feature type="domain" description="Palmitoyltransferase DHHC" evidence="6">
    <location>
        <begin position="94"/>
        <end position="198"/>
    </location>
</feature>
<feature type="transmembrane region" description="Helical" evidence="5">
    <location>
        <begin position="183"/>
        <end position="199"/>
    </location>
</feature>
<gene>
    <name evidence="7" type="ORF">PCAL00307_LOCUS19067</name>
    <name evidence="8" type="ORF">PECAL_1P31990</name>
</gene>
<accession>A0A7S4ECK7</accession>
<evidence type="ECO:0000256" key="4">
    <source>
        <dbReference type="ARBA" id="ARBA00023136"/>
    </source>
</evidence>
<comment type="domain">
    <text evidence="5">The DHHC domain is required for palmitoyltransferase activity.</text>
</comment>
<protein>
    <recommendedName>
        <fullName evidence="5">Palmitoyltransferase</fullName>
        <ecNumber evidence="5">2.3.1.225</ecNumber>
    </recommendedName>
</protein>
<dbReference type="Proteomes" id="UP000789595">
    <property type="component" value="Unassembled WGS sequence"/>
</dbReference>
<proteinExistence type="inferred from homology"/>
<comment type="catalytic activity">
    <reaction evidence="5">
        <text>L-cysteinyl-[protein] + hexadecanoyl-CoA = S-hexadecanoyl-L-cysteinyl-[protein] + CoA</text>
        <dbReference type="Rhea" id="RHEA:36683"/>
        <dbReference type="Rhea" id="RHEA-COMP:10131"/>
        <dbReference type="Rhea" id="RHEA-COMP:11032"/>
        <dbReference type="ChEBI" id="CHEBI:29950"/>
        <dbReference type="ChEBI" id="CHEBI:57287"/>
        <dbReference type="ChEBI" id="CHEBI:57379"/>
        <dbReference type="ChEBI" id="CHEBI:74151"/>
        <dbReference type="EC" id="2.3.1.225"/>
    </reaction>
</comment>
<dbReference type="GO" id="GO:0019706">
    <property type="term" value="F:protein-cysteine S-palmitoyltransferase activity"/>
    <property type="evidence" value="ECO:0007669"/>
    <property type="project" value="UniProtKB-EC"/>
</dbReference>
<dbReference type="EC" id="2.3.1.225" evidence="5"/>
<feature type="transmembrane region" description="Helical" evidence="5">
    <location>
        <begin position="155"/>
        <end position="177"/>
    </location>
</feature>
<reference evidence="7" key="1">
    <citation type="submission" date="2021-01" db="EMBL/GenBank/DDBJ databases">
        <authorList>
            <person name="Corre E."/>
            <person name="Pelletier E."/>
            <person name="Niang G."/>
            <person name="Scheremetjew M."/>
            <person name="Finn R."/>
            <person name="Kale V."/>
            <person name="Holt S."/>
            <person name="Cochrane G."/>
            <person name="Meng A."/>
            <person name="Brown T."/>
            <person name="Cohen L."/>
        </authorList>
    </citation>
    <scope>NUCLEOTIDE SEQUENCE</scope>
    <source>
        <strain evidence="7">CCMP1756</strain>
    </source>
</reference>
<keyword evidence="9" id="KW-1185">Reference proteome</keyword>
<comment type="similarity">
    <text evidence="5">Belongs to the DHHC palmitoyltransferase family.</text>
</comment>
<evidence type="ECO:0000256" key="1">
    <source>
        <dbReference type="ARBA" id="ARBA00004141"/>
    </source>
</evidence>
<dbReference type="Pfam" id="PF01529">
    <property type="entry name" value="DHHC"/>
    <property type="match status" value="1"/>
</dbReference>
<dbReference type="OrthoDB" id="9909019at2759"/>
<evidence type="ECO:0000256" key="5">
    <source>
        <dbReference type="RuleBase" id="RU079119"/>
    </source>
</evidence>
<evidence type="ECO:0000313" key="7">
    <source>
        <dbReference type="EMBL" id="CAE0703620.1"/>
    </source>
</evidence>
<feature type="transmembrane region" description="Helical" evidence="5">
    <location>
        <begin position="16"/>
        <end position="37"/>
    </location>
</feature>
<dbReference type="PROSITE" id="PS50216">
    <property type="entry name" value="DHHC"/>
    <property type="match status" value="1"/>
</dbReference>
<dbReference type="GO" id="GO:0016020">
    <property type="term" value="C:membrane"/>
    <property type="evidence" value="ECO:0007669"/>
    <property type="project" value="UniProtKB-SubCell"/>
</dbReference>
<dbReference type="EMBL" id="CAKKNE010000001">
    <property type="protein sequence ID" value="CAH0366693.1"/>
    <property type="molecule type" value="Genomic_DNA"/>
</dbReference>
<keyword evidence="2 5" id="KW-0812">Transmembrane</keyword>
<keyword evidence="5" id="KW-0012">Acyltransferase</keyword>
<dbReference type="InterPro" id="IPR001594">
    <property type="entry name" value="Palmitoyltrfase_DHHC"/>
</dbReference>